<protein>
    <submittedName>
        <fullName evidence="1">VOC family protein</fullName>
    </submittedName>
</protein>
<evidence type="ECO:0000313" key="1">
    <source>
        <dbReference type="EMBL" id="MFJ1470018.1"/>
    </source>
</evidence>
<name>A0ACC7MD33_9BURK</name>
<comment type="caution">
    <text evidence="1">The sequence shown here is derived from an EMBL/GenBank/DDBJ whole genome shotgun (WGS) entry which is preliminary data.</text>
</comment>
<reference evidence="1" key="1">
    <citation type="submission" date="2024-11" db="EMBL/GenBank/DDBJ databases">
        <title>Description of Massilia orientalis sp. nov., isolated from rhizosphere soil of Ageratina adenophora.</title>
        <authorList>
            <person name="Wang Y."/>
        </authorList>
    </citation>
    <scope>NUCLEOTIDE SEQUENCE</scope>
    <source>
        <strain evidence="1">YIM B02787</strain>
    </source>
</reference>
<gene>
    <name evidence="1" type="ORF">QPK29_020085</name>
</gene>
<organism evidence="1 2">
    <name type="scientific">Massilia orientalis</name>
    <dbReference type="NCBI Taxonomy" id="3050128"/>
    <lineage>
        <taxon>Bacteria</taxon>
        <taxon>Pseudomonadati</taxon>
        <taxon>Pseudomonadota</taxon>
        <taxon>Betaproteobacteria</taxon>
        <taxon>Burkholderiales</taxon>
        <taxon>Oxalobacteraceae</taxon>
        <taxon>Telluria group</taxon>
        <taxon>Massilia</taxon>
    </lineage>
</organism>
<sequence>MSVISLGYVGISTSRLTEWTDFGTKFLGLQIADRSARTLSFRMDDLSQRFQFEDGADGVIQHIGWEVANATALQAMAARLEGAGVRVQRGSAALAEQRRVRELIWMCDPAGNRVELYWGAEKADSPFQPGRNIAGFRTGPLGIGHVVLTCERMESVLPFYTELLGFGVSDYVLAPFKAYFLHVNRRHHSLALIENGRRGFHHLMMELMQFDDVGHAHDLAQLRKADIAVTLGRHSNDHMTSFYVRTPSEFMIEYGWGGLIIEPATWQAVELTDGPSIWGHNRNWLSKEANAVLRAQLQDNADRGLRQPVNVLPGNHVFVNDR</sequence>
<keyword evidence="2" id="KW-1185">Reference proteome</keyword>
<accession>A0ACC7MD33</accession>
<evidence type="ECO:0000313" key="2">
    <source>
        <dbReference type="Proteomes" id="UP001168096"/>
    </source>
</evidence>
<dbReference type="EMBL" id="JASNRB020000012">
    <property type="protein sequence ID" value="MFJ1470018.1"/>
    <property type="molecule type" value="Genomic_DNA"/>
</dbReference>
<proteinExistence type="predicted"/>
<dbReference type="Proteomes" id="UP001168096">
    <property type="component" value="Unassembled WGS sequence"/>
</dbReference>